<evidence type="ECO:0000256" key="3">
    <source>
        <dbReference type="ARBA" id="ARBA00022833"/>
    </source>
</evidence>
<dbReference type="Pfam" id="PF01753">
    <property type="entry name" value="zf-MYND"/>
    <property type="match status" value="1"/>
</dbReference>
<feature type="domain" description="MYND-type" evidence="5">
    <location>
        <begin position="1731"/>
        <end position="1767"/>
    </location>
</feature>
<proteinExistence type="predicted"/>
<dbReference type="Gene3D" id="6.10.140.2220">
    <property type="match status" value="1"/>
</dbReference>
<comment type="caution">
    <text evidence="6">The sequence shown here is derived from an EMBL/GenBank/DDBJ whole genome shotgun (WGS) entry which is preliminary data.</text>
</comment>
<gene>
    <name evidence="6" type="ORF">QLX08_008637</name>
</gene>
<evidence type="ECO:0000259" key="5">
    <source>
        <dbReference type="PROSITE" id="PS50865"/>
    </source>
</evidence>
<dbReference type="Proteomes" id="UP001432146">
    <property type="component" value="Unassembled WGS sequence"/>
</dbReference>
<evidence type="ECO:0000313" key="6">
    <source>
        <dbReference type="EMBL" id="KAK9297794.1"/>
    </source>
</evidence>
<sequence length="1776" mass="204386">MLESTQTGSVEAVNFDNLVLKQWLRYIGPIHRCEVLKKLKADLQNLGLSQRQVHRGLIQLATKPRVVLMRQISYKKHRPKSLLEDEEKRKILHNSRTNLRLGGENVHKINTTERYGKRGNKYIRETGIIAYEEDTSISNNRKLYLPNKRCKIDDRVATMHSFDEALEQLDKIVPSKMNIHEKLSNNRSSSVSINGIVKSQYNSIVLNKKYDKDENHIENKDKHRRTQKTSNTQKISNLIFDKVGPNKVQISDENKRNHTTLNQYCSNNINDYITSNIYKKIDTKYRKLDVDKKLHNKKSADINVDSIPNKSKYFKYENSVSNCTLGTGKVVKIKENMQEKKLHKSVISDFIRRKNTYAHTNENKKIIRKKIINKFRIYFGDCLSVSEDEQEQNILRKRFKIRRKKNSCDSGVYVTERSTTDTKVLDDIQQTITPDSITQKFNENTSQETIDNIHELNEVTTNTNIESNQVKNAIDFKEIENYKLQSGTDENKIYNIKIRKDELSQTILINISEDNLEQGKDIVNVTDILQVTEQSEDKISENKLSQDMLINISEKDNLEQCKDVVNVTDDAFQITEQSEDKISENELSQDMLINISEKDNLEQGKDIVNVTDTFQITEQSENKVSENELSQNMFINISEKDNLEQSKNVINVTDTSQITEQSEDRVSIAEMETKIKINNVSSDISEICILNHNAISKNFSEFETYNLNMKDFNELLHMNFEENCQITSNGNVLSIQETVEKITDENVNKNLNLKELLNVQENCNQTITEKLLNCIEKNNNIDLNKIQSSFNTNKNDNISTNNTCNVLNSKSKLAVEKPKLNISEKKDTQFNEVFRGKLRVLSSAELGSRWCPTPVNSVPSTVPQSLVSQTVSNTTSLITASASTTVSENMKKSNTDLKFLESVYVSCVKISNLIKKIRLSSVINLNYNALLFIEFENLRKILNTENYVDLTEGIVAVLNKEMSITPLLSVEELFRYTSLVESYYTFSLNKHKININEYETITPTNTVVVSTEIVPNQDKHYNAQNIWTPSVQSRLQYLLSTQKNQICTNITTKPTHQNFKEKIVSSPQNNVSQSNVAVNPIIFTNNNNNNNNDKMEQYNYKMQTYRNYCQQKISNVHIDKQKPITNMHVRQNYPVQYSFSFNGINQLESGQISAPVRNIPSVNQQYIQPTCFVPTNTFHNVNIQNYSIQNRDVTCVTMQNLTIPTMTQPIIQNAVYQQPVLQPVLPNCNISQPVLPNCNISQPVLSSCHIPQPVLSNCHIPQPVLSNCHIPQPIQTIVTMNVPHSVLKNTQPKQQRANERVSQNYMPEQSQNIYLHKFKQSKEKENSQVSLNSTTRFNALKYISDIQKHTLLKQLNFYFSCTTHLKQVYTSKQWQQIHSEKFLLFHFQTALKHAIQKNVLLSDNLKQYSDKSETNILTNINTNAPKTIQIIAKENQTTYYQVETSKTNQEQNKTTSIKQNCSNDRENLNVKIQNQYEKEHKTNNNSQNKKLSYLEQELNMLDKKKIQNNTLLKDILLQRDNSLIKLKAQNYQTSDSIDVCCKIETEKEQNISKNTYNSNTKEQNLNELEKIIENIPQTVNEKLLLVSDMKLSNKDTLQQLNSHLVTVEISSANDQVTVIDTVGGETKSKNEEPKKYEEHQQEKIHINSTLSSLENTSCDISRPFSSKSPKNDIKYLNNEQLQSTLLEKPIISHIEDVRSISMEAFLKMDESSNGVSNATEGNIEEEEMKVCLFCGKPSIVACSICLEAKYCSKLCFELHWKDHYKDCLLVERNVCS</sequence>
<keyword evidence="2 4" id="KW-0863">Zinc-finger</keyword>
<dbReference type="GO" id="GO:0008270">
    <property type="term" value="F:zinc ion binding"/>
    <property type="evidence" value="ECO:0007669"/>
    <property type="project" value="UniProtKB-KW"/>
</dbReference>
<dbReference type="SUPFAM" id="SSF144232">
    <property type="entry name" value="HIT/MYND zinc finger-like"/>
    <property type="match status" value="1"/>
</dbReference>
<reference evidence="6 7" key="1">
    <citation type="submission" date="2024-05" db="EMBL/GenBank/DDBJ databases">
        <title>The nuclear and mitochondrial genome assemblies of Tetragonisca angustula (Apidae: Meliponini), a tiny yet remarkable pollinator in the Neotropics.</title>
        <authorList>
            <person name="Ferrari R."/>
            <person name="Ricardo P.C."/>
            <person name="Dias F.C."/>
            <person name="Araujo N.S."/>
            <person name="Soares D.O."/>
            <person name="Zhou Q.-S."/>
            <person name="Zhu C.-D."/>
            <person name="Coutinho L."/>
            <person name="Airas M.C."/>
            <person name="Batista T.M."/>
        </authorList>
    </citation>
    <scope>NUCLEOTIDE SEQUENCE [LARGE SCALE GENOMIC DNA]</scope>
    <source>
        <strain evidence="6">ASF017062</strain>
        <tissue evidence="6">Abdomen</tissue>
    </source>
</reference>
<dbReference type="InterPro" id="IPR002893">
    <property type="entry name" value="Znf_MYND"/>
</dbReference>
<protein>
    <recommendedName>
        <fullName evidence="5">MYND-type domain-containing protein</fullName>
    </recommendedName>
</protein>
<name>A0AAW0ZKZ2_9HYME</name>
<keyword evidence="3" id="KW-0862">Zinc</keyword>
<keyword evidence="7" id="KW-1185">Reference proteome</keyword>
<evidence type="ECO:0000256" key="1">
    <source>
        <dbReference type="ARBA" id="ARBA00022723"/>
    </source>
</evidence>
<dbReference type="PROSITE" id="PS50865">
    <property type="entry name" value="ZF_MYND_2"/>
    <property type="match status" value="1"/>
</dbReference>
<keyword evidence="1" id="KW-0479">Metal-binding</keyword>
<organism evidence="6 7">
    <name type="scientific">Tetragonisca angustula</name>
    <dbReference type="NCBI Taxonomy" id="166442"/>
    <lineage>
        <taxon>Eukaryota</taxon>
        <taxon>Metazoa</taxon>
        <taxon>Ecdysozoa</taxon>
        <taxon>Arthropoda</taxon>
        <taxon>Hexapoda</taxon>
        <taxon>Insecta</taxon>
        <taxon>Pterygota</taxon>
        <taxon>Neoptera</taxon>
        <taxon>Endopterygota</taxon>
        <taxon>Hymenoptera</taxon>
        <taxon>Apocrita</taxon>
        <taxon>Aculeata</taxon>
        <taxon>Apoidea</taxon>
        <taxon>Anthophila</taxon>
        <taxon>Apidae</taxon>
        <taxon>Tetragonisca</taxon>
    </lineage>
</organism>
<accession>A0AAW0ZKZ2</accession>
<evidence type="ECO:0000256" key="4">
    <source>
        <dbReference type="PROSITE-ProRule" id="PRU00134"/>
    </source>
</evidence>
<evidence type="ECO:0000313" key="7">
    <source>
        <dbReference type="Proteomes" id="UP001432146"/>
    </source>
</evidence>
<dbReference type="PROSITE" id="PS01360">
    <property type="entry name" value="ZF_MYND_1"/>
    <property type="match status" value="1"/>
</dbReference>
<dbReference type="EMBL" id="JAWNGG020000185">
    <property type="protein sequence ID" value="KAK9297794.1"/>
    <property type="molecule type" value="Genomic_DNA"/>
</dbReference>
<evidence type="ECO:0000256" key="2">
    <source>
        <dbReference type="ARBA" id="ARBA00022771"/>
    </source>
</evidence>